<dbReference type="EMBL" id="BAABJP010000015">
    <property type="protein sequence ID" value="GAA5156912.1"/>
    <property type="molecule type" value="Genomic_DNA"/>
</dbReference>
<name>A0ABP9QBB9_9PSEU</name>
<dbReference type="Proteomes" id="UP001428817">
    <property type="component" value="Unassembled WGS sequence"/>
</dbReference>
<dbReference type="Pfam" id="PF19457">
    <property type="entry name" value="DUF5994"/>
    <property type="match status" value="1"/>
</dbReference>
<organism evidence="1 2">
    <name type="scientific">Pseudonocardia eucalypti</name>
    <dbReference type="NCBI Taxonomy" id="648755"/>
    <lineage>
        <taxon>Bacteria</taxon>
        <taxon>Bacillati</taxon>
        <taxon>Actinomycetota</taxon>
        <taxon>Actinomycetes</taxon>
        <taxon>Pseudonocardiales</taxon>
        <taxon>Pseudonocardiaceae</taxon>
        <taxon>Pseudonocardia</taxon>
    </lineage>
</organism>
<evidence type="ECO:0000313" key="2">
    <source>
        <dbReference type="Proteomes" id="UP001428817"/>
    </source>
</evidence>
<comment type="caution">
    <text evidence="1">The sequence shown here is derived from an EMBL/GenBank/DDBJ whole genome shotgun (WGS) entry which is preliminary data.</text>
</comment>
<reference evidence="2" key="1">
    <citation type="journal article" date="2019" name="Int. J. Syst. Evol. Microbiol.">
        <title>The Global Catalogue of Microorganisms (GCM) 10K type strain sequencing project: providing services to taxonomists for standard genome sequencing and annotation.</title>
        <authorList>
            <consortium name="The Broad Institute Genomics Platform"/>
            <consortium name="The Broad Institute Genome Sequencing Center for Infectious Disease"/>
            <person name="Wu L."/>
            <person name="Ma J."/>
        </authorList>
    </citation>
    <scope>NUCLEOTIDE SEQUENCE [LARGE SCALE GENOMIC DNA]</scope>
    <source>
        <strain evidence="2">JCM 18303</strain>
    </source>
</reference>
<proteinExistence type="predicted"/>
<dbReference type="InterPro" id="IPR046036">
    <property type="entry name" value="DUF5994"/>
</dbReference>
<protein>
    <submittedName>
        <fullName evidence="1">Uncharacterized protein</fullName>
    </submittedName>
</protein>
<evidence type="ECO:0000313" key="1">
    <source>
        <dbReference type="EMBL" id="GAA5156912.1"/>
    </source>
</evidence>
<gene>
    <name evidence="1" type="ORF">GCM10023321_33910</name>
</gene>
<sequence length="115" mass="11899">MLAKALRGMLGGAERISYNPVAWEPAVREFRVDGALLRLGGYRHQHADTVDVLGRVHRITLLVIPPGATQAAGHDALARASAANNAEDPTQLLVAASAADPGNDIASAGGNQAVN</sequence>
<accession>A0ABP9QBB9</accession>
<keyword evidence="2" id="KW-1185">Reference proteome</keyword>